<keyword evidence="2" id="KW-1185">Reference proteome</keyword>
<reference evidence="1" key="2">
    <citation type="submission" date="2021-12" db="EMBL/GenBank/DDBJ databases">
        <title>Resequencing data analysis of finger millet.</title>
        <authorList>
            <person name="Hatakeyama M."/>
            <person name="Aluri S."/>
            <person name="Balachadran M.T."/>
            <person name="Sivarajan S.R."/>
            <person name="Poveda L."/>
            <person name="Shimizu-Inatsugi R."/>
            <person name="Schlapbach R."/>
            <person name="Sreeman S.M."/>
            <person name="Shimizu K.K."/>
        </authorList>
    </citation>
    <scope>NUCLEOTIDE SEQUENCE</scope>
</reference>
<name>A0AAV5FJI6_ELECO</name>
<reference evidence="1" key="1">
    <citation type="journal article" date="2018" name="DNA Res.">
        <title>Multiple hybrid de novo genome assembly of finger millet, an orphan allotetraploid crop.</title>
        <authorList>
            <person name="Hatakeyama M."/>
            <person name="Aluri S."/>
            <person name="Balachadran M.T."/>
            <person name="Sivarajan S.R."/>
            <person name="Patrignani A."/>
            <person name="Gruter S."/>
            <person name="Poveda L."/>
            <person name="Shimizu-Inatsugi R."/>
            <person name="Baeten J."/>
            <person name="Francoijs K.J."/>
            <person name="Nataraja K.N."/>
            <person name="Reddy Y.A.N."/>
            <person name="Phadnis S."/>
            <person name="Ravikumar R.L."/>
            <person name="Schlapbach R."/>
            <person name="Sreeman S.M."/>
            <person name="Shimizu K.K."/>
        </authorList>
    </citation>
    <scope>NUCLEOTIDE SEQUENCE</scope>
</reference>
<accession>A0AAV5FJI6</accession>
<organism evidence="1 2">
    <name type="scientific">Eleusine coracana subsp. coracana</name>
    <dbReference type="NCBI Taxonomy" id="191504"/>
    <lineage>
        <taxon>Eukaryota</taxon>
        <taxon>Viridiplantae</taxon>
        <taxon>Streptophyta</taxon>
        <taxon>Embryophyta</taxon>
        <taxon>Tracheophyta</taxon>
        <taxon>Spermatophyta</taxon>
        <taxon>Magnoliopsida</taxon>
        <taxon>Liliopsida</taxon>
        <taxon>Poales</taxon>
        <taxon>Poaceae</taxon>
        <taxon>PACMAD clade</taxon>
        <taxon>Chloridoideae</taxon>
        <taxon>Cynodonteae</taxon>
        <taxon>Eleusininae</taxon>
        <taxon>Eleusine</taxon>
    </lineage>
</organism>
<dbReference type="Gene3D" id="1.20.120.1750">
    <property type="match status" value="1"/>
</dbReference>
<comment type="caution">
    <text evidence="1">The sequence shown here is derived from an EMBL/GenBank/DDBJ whole genome shotgun (WGS) entry which is preliminary data.</text>
</comment>
<evidence type="ECO:0000313" key="1">
    <source>
        <dbReference type="EMBL" id="GJN34615.1"/>
    </source>
</evidence>
<gene>
    <name evidence="1" type="primary">gb23295</name>
    <name evidence="1" type="ORF">PR202_gb23295</name>
</gene>
<proteinExistence type="predicted"/>
<dbReference type="Proteomes" id="UP001054889">
    <property type="component" value="Unassembled WGS sequence"/>
</dbReference>
<evidence type="ECO:0000313" key="2">
    <source>
        <dbReference type="Proteomes" id="UP001054889"/>
    </source>
</evidence>
<dbReference type="AlphaFoldDB" id="A0AAV5FJI6"/>
<dbReference type="EMBL" id="BQKI01000085">
    <property type="protein sequence ID" value="GJN34615.1"/>
    <property type="molecule type" value="Genomic_DNA"/>
</dbReference>
<protein>
    <submittedName>
        <fullName evidence="1">Uncharacterized protein</fullName>
    </submittedName>
</protein>
<sequence>MGKPPSHEAVGFLKEAYQQVVEARRVLRWTYAYVYYLDAGKDAAKREFCEFIQGEGEAEASLEALHHCAERERIDLCQNTDTAVTFEQYRAKLAGLTAVTRKYFAELVTMFEGGVAEVQG</sequence>